<sequence length="236" mass="26024">MPSVSGSMPGGPRFPLVSSTPTIYGISTNCSSSCSCPGPPFGAQTWSLQPQQPPTKFGMPPHLANQGMMAISPAMGQNGASLAGQPKMDSKSVPSPTPTSESIYHETRRTIRLTLLPLLQDLAHENGCGLWGNWSREVFSLQSLLEHPLENYLKKLLKLDSAKRPRNYSYSMVIALKDIDLEERFADETPSDYQCNLGPDGRRRDADERPKLCRGTVKFVASKEYIHGKDGTRREE</sequence>
<protein>
    <submittedName>
        <fullName evidence="2">SEC24-RELATED PROTEIN</fullName>
    </submittedName>
</protein>
<dbReference type="EMBL" id="JAPFFL010000004">
    <property type="protein sequence ID" value="KAJ6730482.1"/>
    <property type="molecule type" value="Genomic_DNA"/>
</dbReference>
<dbReference type="GO" id="GO:0030127">
    <property type="term" value="C:COPII vesicle coat"/>
    <property type="evidence" value="ECO:0007669"/>
    <property type="project" value="TreeGrafter"/>
</dbReference>
<dbReference type="InterPro" id="IPR050550">
    <property type="entry name" value="SEC23_SEC24_subfamily"/>
</dbReference>
<reference evidence="2" key="1">
    <citation type="submission" date="2022-11" db="EMBL/GenBank/DDBJ databases">
        <authorList>
            <person name="Hyden B.L."/>
            <person name="Feng K."/>
            <person name="Yates T."/>
            <person name="Jawdy S."/>
            <person name="Smart L.B."/>
            <person name="Muchero W."/>
        </authorList>
    </citation>
    <scope>NUCLEOTIDE SEQUENCE</scope>
    <source>
        <tissue evidence="2">Shoot tip</tissue>
    </source>
</reference>
<organism evidence="2 3">
    <name type="scientific">Salix viminalis</name>
    <name type="common">Common osier</name>
    <name type="synonym">Basket willow</name>
    <dbReference type="NCBI Taxonomy" id="40686"/>
    <lineage>
        <taxon>Eukaryota</taxon>
        <taxon>Viridiplantae</taxon>
        <taxon>Streptophyta</taxon>
        <taxon>Embryophyta</taxon>
        <taxon>Tracheophyta</taxon>
        <taxon>Spermatophyta</taxon>
        <taxon>Magnoliopsida</taxon>
        <taxon>eudicotyledons</taxon>
        <taxon>Gunneridae</taxon>
        <taxon>Pentapetalae</taxon>
        <taxon>rosids</taxon>
        <taxon>fabids</taxon>
        <taxon>Malpighiales</taxon>
        <taxon>Salicaceae</taxon>
        <taxon>Saliceae</taxon>
        <taxon>Salix</taxon>
    </lineage>
</organism>
<comment type="caution">
    <text evidence="2">The sequence shown here is derived from an EMBL/GenBank/DDBJ whole genome shotgun (WGS) entry which is preliminary data.</text>
</comment>
<proteinExistence type="predicted"/>
<reference evidence="2" key="2">
    <citation type="journal article" date="2023" name="Int. J. Mol. Sci.">
        <title>De Novo Assembly and Annotation of 11 Diverse Shrub Willow (Salix) Genomes Reveals Novel Gene Organization in Sex-Linked Regions.</title>
        <authorList>
            <person name="Hyden B."/>
            <person name="Feng K."/>
            <person name="Yates T.B."/>
            <person name="Jawdy S."/>
            <person name="Cereghino C."/>
            <person name="Smart L.B."/>
            <person name="Muchero W."/>
        </authorList>
    </citation>
    <scope>NUCLEOTIDE SEQUENCE [LARGE SCALE GENOMIC DNA]</scope>
    <source>
        <tissue evidence="2">Shoot tip</tissue>
    </source>
</reference>
<gene>
    <name evidence="2" type="ORF">OIU85_021293</name>
</gene>
<evidence type="ECO:0000256" key="1">
    <source>
        <dbReference type="SAM" id="MobiDB-lite"/>
    </source>
</evidence>
<accession>A0A9Q0ZDM1</accession>
<dbReference type="OrthoDB" id="1742195at2759"/>
<feature type="compositionally biased region" description="Polar residues" evidence="1">
    <location>
        <begin position="92"/>
        <end position="102"/>
    </location>
</feature>
<evidence type="ECO:0000313" key="3">
    <source>
        <dbReference type="Proteomes" id="UP001151529"/>
    </source>
</evidence>
<dbReference type="PANTHER" id="PTHR13803">
    <property type="entry name" value="SEC24-RELATED PROTEIN"/>
    <property type="match status" value="1"/>
</dbReference>
<name>A0A9Q0ZDM1_SALVM</name>
<evidence type="ECO:0000313" key="2">
    <source>
        <dbReference type="EMBL" id="KAJ6730482.1"/>
    </source>
</evidence>
<dbReference type="AlphaFoldDB" id="A0A9Q0ZDM1"/>
<dbReference type="PANTHER" id="PTHR13803:SF4">
    <property type="entry name" value="SECRETORY 24CD, ISOFORM C"/>
    <property type="match status" value="1"/>
</dbReference>
<dbReference type="GO" id="GO:0008270">
    <property type="term" value="F:zinc ion binding"/>
    <property type="evidence" value="ECO:0007669"/>
    <property type="project" value="TreeGrafter"/>
</dbReference>
<feature type="region of interest" description="Disordered" evidence="1">
    <location>
        <begin position="78"/>
        <end position="102"/>
    </location>
</feature>
<dbReference type="Proteomes" id="UP001151529">
    <property type="component" value="Chromosome 2"/>
</dbReference>
<keyword evidence="3" id="KW-1185">Reference proteome</keyword>
<dbReference type="GO" id="GO:0090110">
    <property type="term" value="P:COPII-coated vesicle cargo loading"/>
    <property type="evidence" value="ECO:0007669"/>
    <property type="project" value="TreeGrafter"/>
</dbReference>
<dbReference type="GO" id="GO:0070971">
    <property type="term" value="C:endoplasmic reticulum exit site"/>
    <property type="evidence" value="ECO:0007669"/>
    <property type="project" value="TreeGrafter"/>
</dbReference>
<dbReference type="Gene3D" id="2.30.30.380">
    <property type="entry name" value="Zn-finger domain of Sec23/24"/>
    <property type="match status" value="1"/>
</dbReference>
<dbReference type="GO" id="GO:0000149">
    <property type="term" value="F:SNARE binding"/>
    <property type="evidence" value="ECO:0007669"/>
    <property type="project" value="TreeGrafter"/>
</dbReference>